<evidence type="ECO:0000313" key="7">
    <source>
        <dbReference type="Proteomes" id="UP000682733"/>
    </source>
</evidence>
<proteinExistence type="predicted"/>
<dbReference type="Proteomes" id="UP000682733">
    <property type="component" value="Unassembled WGS sequence"/>
</dbReference>
<feature type="compositionally biased region" description="Low complexity" evidence="3">
    <location>
        <begin position="55"/>
        <end position="71"/>
    </location>
</feature>
<feature type="compositionally biased region" description="Basic and acidic residues" evidence="3">
    <location>
        <begin position="498"/>
        <end position="509"/>
    </location>
</feature>
<dbReference type="GO" id="GO:0005814">
    <property type="term" value="C:centriole"/>
    <property type="evidence" value="ECO:0007669"/>
    <property type="project" value="TreeGrafter"/>
</dbReference>
<feature type="coiled-coil region" evidence="2">
    <location>
        <begin position="89"/>
        <end position="173"/>
    </location>
</feature>
<dbReference type="Proteomes" id="UP000677228">
    <property type="component" value="Unassembled WGS sequence"/>
</dbReference>
<dbReference type="PANTHER" id="PTHR23159:SF31">
    <property type="entry name" value="CENTROSOME-ASSOCIATED PROTEIN CEP250 ISOFORM X1"/>
    <property type="match status" value="1"/>
</dbReference>
<feature type="coiled-coil region" evidence="2">
    <location>
        <begin position="556"/>
        <end position="660"/>
    </location>
</feature>
<reference evidence="6" key="1">
    <citation type="submission" date="2021-02" db="EMBL/GenBank/DDBJ databases">
        <authorList>
            <person name="Nowell W R."/>
        </authorList>
    </citation>
    <scope>NUCLEOTIDE SEQUENCE</scope>
</reference>
<evidence type="ECO:0000259" key="4">
    <source>
        <dbReference type="Pfam" id="PF15035"/>
    </source>
</evidence>
<gene>
    <name evidence="5" type="ORF">OVA965_LOCUS7025</name>
    <name evidence="6" type="ORF">TMI583_LOCUS7021</name>
</gene>
<evidence type="ECO:0000313" key="5">
    <source>
        <dbReference type="EMBL" id="CAF0848685.1"/>
    </source>
</evidence>
<accession>A0A8S2HEX4</accession>
<feature type="region of interest" description="Disordered" evidence="3">
    <location>
        <begin position="48"/>
        <end position="71"/>
    </location>
</feature>
<feature type="coiled-coil region" evidence="2">
    <location>
        <begin position="236"/>
        <end position="281"/>
    </location>
</feature>
<evidence type="ECO:0000256" key="3">
    <source>
        <dbReference type="SAM" id="MobiDB-lite"/>
    </source>
</evidence>
<evidence type="ECO:0000256" key="2">
    <source>
        <dbReference type="SAM" id="Coils"/>
    </source>
</evidence>
<evidence type="ECO:0000313" key="6">
    <source>
        <dbReference type="EMBL" id="CAF3633975.1"/>
    </source>
</evidence>
<protein>
    <recommendedName>
        <fullName evidence="4">Rootletin-like coiled-coil domain-containing protein</fullName>
    </recommendedName>
</protein>
<dbReference type="EMBL" id="CAJOBA010002188">
    <property type="protein sequence ID" value="CAF3633975.1"/>
    <property type="molecule type" value="Genomic_DNA"/>
</dbReference>
<dbReference type="Pfam" id="PF15035">
    <property type="entry name" value="Rootletin"/>
    <property type="match status" value="1"/>
</dbReference>
<dbReference type="InterPro" id="IPR055167">
    <property type="entry name" value="Rootletin-like_CC"/>
</dbReference>
<comment type="caution">
    <text evidence="6">The sequence shown here is derived from an EMBL/GenBank/DDBJ whole genome shotgun (WGS) entry which is preliminary data.</text>
</comment>
<dbReference type="Gene3D" id="1.10.287.1490">
    <property type="match status" value="1"/>
</dbReference>
<organism evidence="6 7">
    <name type="scientific">Didymodactylos carnosus</name>
    <dbReference type="NCBI Taxonomy" id="1234261"/>
    <lineage>
        <taxon>Eukaryota</taxon>
        <taxon>Metazoa</taxon>
        <taxon>Spiralia</taxon>
        <taxon>Gnathifera</taxon>
        <taxon>Rotifera</taxon>
        <taxon>Eurotatoria</taxon>
        <taxon>Bdelloidea</taxon>
        <taxon>Philodinida</taxon>
        <taxon>Philodinidae</taxon>
        <taxon>Didymodactylos</taxon>
    </lineage>
</organism>
<keyword evidence="1 2" id="KW-0175">Coiled coil</keyword>
<name>A0A8S2HEX4_9BILA</name>
<dbReference type="PANTHER" id="PTHR23159">
    <property type="entry name" value="CENTROSOMAL PROTEIN 2"/>
    <property type="match status" value="1"/>
</dbReference>
<feature type="region of interest" description="Disordered" evidence="3">
    <location>
        <begin position="472"/>
        <end position="537"/>
    </location>
</feature>
<dbReference type="EMBL" id="CAJNOK010002188">
    <property type="protein sequence ID" value="CAF0848685.1"/>
    <property type="molecule type" value="Genomic_DNA"/>
</dbReference>
<feature type="domain" description="Rootletin-like coiled-coil" evidence="4">
    <location>
        <begin position="164"/>
        <end position="331"/>
    </location>
</feature>
<evidence type="ECO:0000256" key="1">
    <source>
        <dbReference type="ARBA" id="ARBA00023054"/>
    </source>
</evidence>
<dbReference type="GO" id="GO:0005813">
    <property type="term" value="C:centrosome"/>
    <property type="evidence" value="ECO:0007669"/>
    <property type="project" value="TreeGrafter"/>
</dbReference>
<dbReference type="AlphaFoldDB" id="A0A8S2HEX4"/>
<feature type="coiled-coil region" evidence="2">
    <location>
        <begin position="357"/>
        <end position="412"/>
    </location>
</feature>
<sequence length="661" mass="76379">MVDDIALEAPIRLEEARFNFEDQNDDARVRSHVRDIFVRSISPIDHQQRRSPFDTVTSTIASTTRTSSSTTNDRRIIDMQSPSQLVDENRYLNDELNRVETALNSTRAEKDELSIRYNALSDRLEQSLRAQGADITDNEPERRIVVQQNIDLRRKLEEEHQNYKRKLQTYQDSQQKQAQLVQKLQQKGSYRDSASTTDEIRVLTYENRLRNSEEQDIASITLEEEKHKSTSLGQVNTMLREQLDHANAANQQLTNELHRITAEFQRVRDELNHKARDWQEEECMFNEYYNKEHNLIYELWREVVSFRKQFTELKGSTERDLTRVRNDLAQTGRSLTSACFGFLTNTKSVESHGQILLDRERGDKASLEGQIRDKTREIDDLQNRAQELTLLNEKLRIQLTEKESTIATLTRVAQSVSEGTSSIGAGVSSGERTSGIRENTLDARTREINMETERLHARLRDIAQAVINDEESPFDFDIDGGGGGTGSPRRLSPLRSAGGERFDSPDRTLTRIRSPRSHSPQRILTSRPHSRNVSPSFADSTFSAVHAALNKRQVQVHDLQTKLTNSRDLIQQLKRQLDESDSERRHLEQQSTGYKLQIDELRRQFDDTATERDRSKTALESSNYEKINLEKVRLSLNNQIDSLRAECERLQQSNTELQRQR</sequence>